<accession>A0A6P1T2R9</accession>
<comment type="catalytic activity">
    <reaction evidence="2 11">
        <text>glutathione + H2O = L-cysteinylglycine + L-glutamate</text>
        <dbReference type="Rhea" id="RHEA:28807"/>
        <dbReference type="ChEBI" id="CHEBI:15377"/>
        <dbReference type="ChEBI" id="CHEBI:29985"/>
        <dbReference type="ChEBI" id="CHEBI:57925"/>
        <dbReference type="ChEBI" id="CHEBI:61694"/>
        <dbReference type="EC" id="3.4.19.13"/>
    </reaction>
</comment>
<dbReference type="Pfam" id="PF01019">
    <property type="entry name" value="G_glu_transpept"/>
    <property type="match status" value="1"/>
</dbReference>
<dbReference type="EC" id="3.4.19.13" evidence="11"/>
<dbReference type="Gene3D" id="3.60.20.40">
    <property type="match status" value="1"/>
</dbReference>
<keyword evidence="13" id="KW-0732">Signal</keyword>
<comment type="pathway">
    <text evidence="11">Sulfur metabolism; glutathione metabolism.</text>
</comment>
<feature type="signal peptide" evidence="13">
    <location>
        <begin position="1"/>
        <end position="17"/>
    </location>
</feature>
<dbReference type="InterPro" id="IPR029055">
    <property type="entry name" value="Ntn_hydrolases_N"/>
</dbReference>
<organism evidence="15 16">
    <name type="scientific">Algicella marina</name>
    <dbReference type="NCBI Taxonomy" id="2683284"/>
    <lineage>
        <taxon>Bacteria</taxon>
        <taxon>Pseudomonadati</taxon>
        <taxon>Pseudomonadota</taxon>
        <taxon>Alphaproteobacteria</taxon>
        <taxon>Rhodobacterales</taxon>
        <taxon>Paracoccaceae</taxon>
        <taxon>Algicella</taxon>
    </lineage>
</organism>
<dbReference type="UniPathway" id="UPA00204"/>
<feature type="binding site" evidence="10">
    <location>
        <position position="105"/>
    </location>
    <ligand>
        <name>L-glutamate</name>
        <dbReference type="ChEBI" id="CHEBI:29985"/>
    </ligand>
</feature>
<keyword evidence="11" id="KW-0317">Glutathione biosynthesis</keyword>
<comment type="PTM">
    <text evidence="11">Cleaved by autocatalysis into a large and a small subunit.</text>
</comment>
<dbReference type="GO" id="GO:0006750">
    <property type="term" value="P:glutathione biosynthetic process"/>
    <property type="evidence" value="ECO:0007669"/>
    <property type="project" value="UniProtKB-KW"/>
</dbReference>
<comment type="catalytic activity">
    <reaction evidence="8 11">
        <text>an N-terminal (5-L-glutamyl)-[peptide] + an alpha-amino acid = 5-L-glutamyl amino acid + an N-terminal L-alpha-aminoacyl-[peptide]</text>
        <dbReference type="Rhea" id="RHEA:23904"/>
        <dbReference type="Rhea" id="RHEA-COMP:9780"/>
        <dbReference type="Rhea" id="RHEA-COMP:9795"/>
        <dbReference type="ChEBI" id="CHEBI:77644"/>
        <dbReference type="ChEBI" id="CHEBI:78597"/>
        <dbReference type="ChEBI" id="CHEBI:78599"/>
        <dbReference type="ChEBI" id="CHEBI:78608"/>
        <dbReference type="EC" id="2.3.2.2"/>
    </reaction>
</comment>
<evidence type="ECO:0000256" key="5">
    <source>
        <dbReference type="ARBA" id="ARBA00022801"/>
    </source>
</evidence>
<feature type="domain" description="Rhodanese" evidence="14">
    <location>
        <begin position="520"/>
        <end position="558"/>
    </location>
</feature>
<feature type="binding site" evidence="10">
    <location>
        <position position="478"/>
    </location>
    <ligand>
        <name>L-glutamate</name>
        <dbReference type="ChEBI" id="CHEBI:29985"/>
    </ligand>
</feature>
<reference evidence="15 16" key="1">
    <citation type="submission" date="2019-12" db="EMBL/GenBank/DDBJ databases">
        <title>Complete genome sequence of Algicella marina strain 9Alg 56(T) isolated from the red alga Tichocarpus crinitus.</title>
        <authorList>
            <person name="Kim S.-G."/>
            <person name="Nedashkovskaya O.I."/>
        </authorList>
    </citation>
    <scope>NUCLEOTIDE SEQUENCE [LARGE SCALE GENOMIC DNA]</scope>
    <source>
        <strain evidence="15 16">9Alg 56</strain>
    </source>
</reference>
<evidence type="ECO:0000313" key="16">
    <source>
        <dbReference type="Proteomes" id="UP000464495"/>
    </source>
</evidence>
<keyword evidence="4 11" id="KW-0808">Transferase</keyword>
<keyword evidence="6 11" id="KW-0865">Zymogen</keyword>
<dbReference type="PRINTS" id="PR01210">
    <property type="entry name" value="GGTRANSPTASE"/>
</dbReference>
<dbReference type="PANTHER" id="PTHR43199:SF1">
    <property type="entry name" value="GLUTATHIONE HYDROLASE PROENZYME"/>
    <property type="match status" value="1"/>
</dbReference>
<feature type="chain" id="PRO_5026958029" description="Glutathione hydrolase proenzyme" evidence="13">
    <location>
        <begin position="18"/>
        <end position="571"/>
    </location>
</feature>
<evidence type="ECO:0000256" key="11">
    <source>
        <dbReference type="RuleBase" id="RU368036"/>
    </source>
</evidence>
<dbReference type="RefSeq" id="WP_161862601.1">
    <property type="nucleotide sequence ID" value="NZ_CP046620.1"/>
</dbReference>
<comment type="subunit">
    <text evidence="11">This enzyme consists of two polypeptide chains, which are synthesized in precursor form from a single polypeptide.</text>
</comment>
<name>A0A6P1T2R9_9RHOB</name>
<gene>
    <name evidence="15" type="primary">ggt</name>
    <name evidence="15" type="ORF">GO499_13115</name>
</gene>
<dbReference type="EC" id="2.3.2.2" evidence="11"/>
<evidence type="ECO:0000256" key="6">
    <source>
        <dbReference type="ARBA" id="ARBA00023145"/>
    </source>
</evidence>
<feature type="active site" description="Nucleophile" evidence="9">
    <location>
        <position position="392"/>
    </location>
</feature>
<evidence type="ECO:0000256" key="10">
    <source>
        <dbReference type="PIRSR" id="PIRSR600101-2"/>
    </source>
</evidence>
<keyword evidence="16" id="KW-1185">Reference proteome</keyword>
<keyword evidence="5 11" id="KW-0378">Hydrolase</keyword>
<dbReference type="AlphaFoldDB" id="A0A6P1T2R9"/>
<evidence type="ECO:0000256" key="8">
    <source>
        <dbReference type="ARBA" id="ARBA00047417"/>
    </source>
</evidence>
<dbReference type="InterPro" id="IPR000101">
    <property type="entry name" value="GGT_peptidase"/>
</dbReference>
<keyword evidence="7 11" id="KW-0012">Acyltransferase</keyword>
<dbReference type="InterPro" id="IPR043138">
    <property type="entry name" value="GGT_lsub"/>
</dbReference>
<evidence type="ECO:0000313" key="15">
    <source>
        <dbReference type="EMBL" id="QHQ36045.1"/>
    </source>
</evidence>
<dbReference type="GO" id="GO:0103068">
    <property type="term" value="F:leukotriene C4 gamma-glutamyl transferase activity"/>
    <property type="evidence" value="ECO:0007669"/>
    <property type="project" value="UniProtKB-EC"/>
</dbReference>
<evidence type="ECO:0000256" key="12">
    <source>
        <dbReference type="SAM" id="MobiDB-lite"/>
    </source>
</evidence>
<dbReference type="Proteomes" id="UP000464495">
    <property type="component" value="Chromosome"/>
</dbReference>
<evidence type="ECO:0000256" key="7">
    <source>
        <dbReference type="ARBA" id="ARBA00023315"/>
    </source>
</evidence>
<proteinExistence type="inferred from homology"/>
<feature type="region of interest" description="Disordered" evidence="12">
    <location>
        <begin position="437"/>
        <end position="456"/>
    </location>
</feature>
<dbReference type="PROSITE" id="PS50206">
    <property type="entry name" value="RHODANESE_3"/>
    <property type="match status" value="1"/>
</dbReference>
<dbReference type="GO" id="GO:0036374">
    <property type="term" value="F:glutathione hydrolase activity"/>
    <property type="evidence" value="ECO:0007669"/>
    <property type="project" value="UniProtKB-UniRule"/>
</dbReference>
<sequence>MRYLMIGLAALGAPALAQEAQQPEETVAVAVKESVVAEKFMVAAANPLAAEAGREILARGGSAADALVAVQLVLNLVEPQSSGIGGGAFALYWDAEAGLASWDGREKAPMAADESYWLGADGAPVGWWDAVVGGRSVGVPGTLRLLETLHAEHGRLEWGELFQPAIRLAETGFAISPRMAASIASAQEQQLDLFPVAREYFFEADGSPKAEGTILKNPEFAATLKLLAAEGSAPFYEGEIADDIVAAVKTNVNPGILTMEDLAAYEVVEREPVCMAYRTYEVCGMGPPSSGALTVGQILGQLNAFEIGNAPSAEAWHLYIEAAKNAYADRGLYMADSDFVDMPEGLLDDDYLASRAALIDPDAAMESASPGEPPWEETRLWAPDRQVERPGTSHISIVDGFGDMLSITTTIETGFGSRVMVRGFLLNNELTDFSRAPEEDGKPIANRVEGGKRPRSSMAPTIVLEDGAPVLLIGSPGGSRIINYVAGALVRILDWGMDPQEALNAGHVVNRNGATDLEEGTEAAELASALEALGHEVNIANLNSGLHAILLEGGKLIGAADPRREGVAVGE</sequence>
<dbReference type="KEGG" id="amaq:GO499_13115"/>
<feature type="binding site" evidence="10">
    <location>
        <begin position="456"/>
        <end position="457"/>
    </location>
    <ligand>
        <name>L-glutamate</name>
        <dbReference type="ChEBI" id="CHEBI:29985"/>
    </ligand>
</feature>
<evidence type="ECO:0000256" key="13">
    <source>
        <dbReference type="SAM" id="SignalP"/>
    </source>
</evidence>
<dbReference type="InterPro" id="IPR051792">
    <property type="entry name" value="GGT_bact"/>
</dbReference>
<dbReference type="SUPFAM" id="SSF56235">
    <property type="entry name" value="N-terminal nucleophile aminohydrolases (Ntn hydrolases)"/>
    <property type="match status" value="1"/>
</dbReference>
<dbReference type="InterPro" id="IPR001763">
    <property type="entry name" value="Rhodanese-like_dom"/>
</dbReference>
<evidence type="ECO:0000256" key="2">
    <source>
        <dbReference type="ARBA" id="ARBA00001089"/>
    </source>
</evidence>
<comment type="similarity">
    <text evidence="3 11">Belongs to the gamma-glutamyltransferase family.</text>
</comment>
<evidence type="ECO:0000256" key="3">
    <source>
        <dbReference type="ARBA" id="ARBA00009381"/>
    </source>
</evidence>
<evidence type="ECO:0000256" key="9">
    <source>
        <dbReference type="PIRSR" id="PIRSR600101-1"/>
    </source>
</evidence>
<dbReference type="NCBIfam" id="TIGR00066">
    <property type="entry name" value="g_glut_trans"/>
    <property type="match status" value="1"/>
</dbReference>
<feature type="binding site" evidence="10">
    <location>
        <position position="432"/>
    </location>
    <ligand>
        <name>L-glutamate</name>
        <dbReference type="ChEBI" id="CHEBI:29985"/>
    </ligand>
</feature>
<dbReference type="GO" id="GO:0006751">
    <property type="term" value="P:glutathione catabolic process"/>
    <property type="evidence" value="ECO:0007669"/>
    <property type="project" value="UniProtKB-UniRule"/>
</dbReference>
<evidence type="ECO:0000259" key="14">
    <source>
        <dbReference type="PROSITE" id="PS50206"/>
    </source>
</evidence>
<dbReference type="InterPro" id="IPR043137">
    <property type="entry name" value="GGT_ssub_C"/>
</dbReference>
<dbReference type="Gene3D" id="1.10.246.130">
    <property type="match status" value="1"/>
</dbReference>
<dbReference type="PANTHER" id="PTHR43199">
    <property type="entry name" value="GLUTATHIONE HYDROLASE"/>
    <property type="match status" value="1"/>
</dbReference>
<protein>
    <recommendedName>
        <fullName evidence="11">Glutathione hydrolase proenzyme</fullName>
        <ecNumber evidence="11">2.3.2.2</ecNumber>
        <ecNumber evidence="11">3.4.19.13</ecNumber>
    </recommendedName>
    <component>
        <recommendedName>
            <fullName evidence="11">Glutathione hydrolase large chain</fullName>
        </recommendedName>
    </component>
    <component>
        <recommendedName>
            <fullName evidence="11">Glutathione hydrolase small chain</fullName>
        </recommendedName>
    </component>
</protein>
<comment type="catalytic activity">
    <reaction evidence="1 11">
        <text>an S-substituted glutathione + H2O = an S-substituted L-cysteinylglycine + L-glutamate</text>
        <dbReference type="Rhea" id="RHEA:59468"/>
        <dbReference type="ChEBI" id="CHEBI:15377"/>
        <dbReference type="ChEBI" id="CHEBI:29985"/>
        <dbReference type="ChEBI" id="CHEBI:90779"/>
        <dbReference type="ChEBI" id="CHEBI:143103"/>
        <dbReference type="EC" id="3.4.19.13"/>
    </reaction>
</comment>
<evidence type="ECO:0000256" key="4">
    <source>
        <dbReference type="ARBA" id="ARBA00022679"/>
    </source>
</evidence>
<dbReference type="EMBL" id="CP046620">
    <property type="protein sequence ID" value="QHQ36045.1"/>
    <property type="molecule type" value="Genomic_DNA"/>
</dbReference>
<evidence type="ECO:0000256" key="1">
    <source>
        <dbReference type="ARBA" id="ARBA00001049"/>
    </source>
</evidence>